<feature type="domain" description="Histidine kinase/HSP90-like ATPase" evidence="9">
    <location>
        <begin position="137"/>
        <end position="230"/>
    </location>
</feature>
<keyword evidence="8" id="KW-0902">Two-component regulatory system</keyword>
<keyword evidence="4" id="KW-0808">Transferase</keyword>
<dbReference type="AlphaFoldDB" id="A0A2T2WTL7"/>
<dbReference type="EMBL" id="PXYX01000028">
    <property type="protein sequence ID" value="PSR25580.1"/>
    <property type="molecule type" value="Genomic_DNA"/>
</dbReference>
<dbReference type="SMART" id="SM00387">
    <property type="entry name" value="HATPase_c"/>
    <property type="match status" value="1"/>
</dbReference>
<organism evidence="10 11">
    <name type="scientific">Sulfobacillus thermosulfidooxidans</name>
    <dbReference type="NCBI Taxonomy" id="28034"/>
    <lineage>
        <taxon>Bacteria</taxon>
        <taxon>Bacillati</taxon>
        <taxon>Bacillota</taxon>
        <taxon>Clostridia</taxon>
        <taxon>Eubacteriales</taxon>
        <taxon>Clostridiales Family XVII. Incertae Sedis</taxon>
        <taxon>Sulfobacillus</taxon>
    </lineage>
</organism>
<dbReference type="Pfam" id="PF07730">
    <property type="entry name" value="HisKA_3"/>
    <property type="match status" value="1"/>
</dbReference>
<accession>A0A2T2WTL7</accession>
<gene>
    <name evidence="10" type="ORF">C7B47_11875</name>
</gene>
<dbReference type="Pfam" id="PF02518">
    <property type="entry name" value="HATPase_c"/>
    <property type="match status" value="1"/>
</dbReference>
<keyword evidence="6 10" id="KW-0418">Kinase</keyword>
<dbReference type="CDD" id="cd16917">
    <property type="entry name" value="HATPase_UhpB-NarQ-NarX-like"/>
    <property type="match status" value="1"/>
</dbReference>
<evidence type="ECO:0000313" key="10">
    <source>
        <dbReference type="EMBL" id="PSR25580.1"/>
    </source>
</evidence>
<dbReference type="PANTHER" id="PTHR24421:SF10">
    <property type="entry name" value="NITRATE_NITRITE SENSOR PROTEIN NARQ"/>
    <property type="match status" value="1"/>
</dbReference>
<evidence type="ECO:0000256" key="3">
    <source>
        <dbReference type="ARBA" id="ARBA00022553"/>
    </source>
</evidence>
<dbReference type="InterPro" id="IPR003594">
    <property type="entry name" value="HATPase_dom"/>
</dbReference>
<dbReference type="EC" id="2.7.13.3" evidence="2"/>
<keyword evidence="7" id="KW-0067">ATP-binding</keyword>
<comment type="caution">
    <text evidence="10">The sequence shown here is derived from an EMBL/GenBank/DDBJ whole genome shotgun (WGS) entry which is preliminary data.</text>
</comment>
<evidence type="ECO:0000256" key="2">
    <source>
        <dbReference type="ARBA" id="ARBA00012438"/>
    </source>
</evidence>
<dbReference type="InterPro" id="IPR050482">
    <property type="entry name" value="Sensor_HK_TwoCompSys"/>
</dbReference>
<comment type="catalytic activity">
    <reaction evidence="1">
        <text>ATP + protein L-histidine = ADP + protein N-phospho-L-histidine.</text>
        <dbReference type="EC" id="2.7.13.3"/>
    </reaction>
</comment>
<proteinExistence type="predicted"/>
<sequence>METYWAGRSPSTGDGDRRPFSTALALIEQERQRLARDLHDGPVQLLTNLSMRLNMMDRLQSVDPGLAAEEWARMNDRLREAINLLRQVLYDLQPIVLDEAGLTGGIDTLVRRWSEETGIPCTLTWTVPEQAWPLDADDKVAVFRIIQEALANIHKHAQATQVTLGAELTSEALVITLRDNGRGFDPSAMQPGHYGLSTMAQRAALVGAVWSLETAPGVGTVCHLQWERHTL</sequence>
<dbReference type="PANTHER" id="PTHR24421">
    <property type="entry name" value="NITRATE/NITRITE SENSOR PROTEIN NARX-RELATED"/>
    <property type="match status" value="1"/>
</dbReference>
<keyword evidence="5" id="KW-0547">Nucleotide-binding</keyword>
<evidence type="ECO:0000256" key="6">
    <source>
        <dbReference type="ARBA" id="ARBA00022777"/>
    </source>
</evidence>
<dbReference type="GO" id="GO:0046983">
    <property type="term" value="F:protein dimerization activity"/>
    <property type="evidence" value="ECO:0007669"/>
    <property type="project" value="InterPro"/>
</dbReference>
<dbReference type="Proteomes" id="UP000242705">
    <property type="component" value="Unassembled WGS sequence"/>
</dbReference>
<dbReference type="Gene3D" id="1.20.5.1930">
    <property type="match status" value="1"/>
</dbReference>
<evidence type="ECO:0000313" key="11">
    <source>
        <dbReference type="Proteomes" id="UP000242705"/>
    </source>
</evidence>
<reference evidence="10 11" key="1">
    <citation type="journal article" date="2014" name="BMC Genomics">
        <title>Comparison of environmental and isolate Sulfobacillus genomes reveals diverse carbon, sulfur, nitrogen, and hydrogen metabolisms.</title>
        <authorList>
            <person name="Justice N.B."/>
            <person name="Norman A."/>
            <person name="Brown C.T."/>
            <person name="Singh A."/>
            <person name="Thomas B.C."/>
            <person name="Banfield J.F."/>
        </authorList>
    </citation>
    <scope>NUCLEOTIDE SEQUENCE [LARGE SCALE GENOMIC DNA]</scope>
    <source>
        <strain evidence="10">AMDSBA5</strain>
    </source>
</reference>
<keyword evidence="3" id="KW-0597">Phosphoprotein</keyword>
<evidence type="ECO:0000259" key="9">
    <source>
        <dbReference type="SMART" id="SM00387"/>
    </source>
</evidence>
<dbReference type="InterPro" id="IPR011712">
    <property type="entry name" value="Sig_transdc_His_kin_sub3_dim/P"/>
</dbReference>
<evidence type="ECO:0000256" key="7">
    <source>
        <dbReference type="ARBA" id="ARBA00022840"/>
    </source>
</evidence>
<evidence type="ECO:0000256" key="4">
    <source>
        <dbReference type="ARBA" id="ARBA00022679"/>
    </source>
</evidence>
<dbReference type="GO" id="GO:0016020">
    <property type="term" value="C:membrane"/>
    <property type="evidence" value="ECO:0007669"/>
    <property type="project" value="InterPro"/>
</dbReference>
<name>A0A2T2WTL7_SULTH</name>
<dbReference type="Gene3D" id="3.30.565.10">
    <property type="entry name" value="Histidine kinase-like ATPase, C-terminal domain"/>
    <property type="match status" value="1"/>
</dbReference>
<dbReference type="SUPFAM" id="SSF55874">
    <property type="entry name" value="ATPase domain of HSP90 chaperone/DNA topoisomerase II/histidine kinase"/>
    <property type="match status" value="1"/>
</dbReference>
<protein>
    <recommendedName>
        <fullName evidence="2">histidine kinase</fullName>
        <ecNumber evidence="2">2.7.13.3</ecNumber>
    </recommendedName>
</protein>
<dbReference type="GO" id="GO:0005524">
    <property type="term" value="F:ATP binding"/>
    <property type="evidence" value="ECO:0007669"/>
    <property type="project" value="UniProtKB-KW"/>
</dbReference>
<dbReference type="GO" id="GO:0000155">
    <property type="term" value="F:phosphorelay sensor kinase activity"/>
    <property type="evidence" value="ECO:0007669"/>
    <property type="project" value="InterPro"/>
</dbReference>
<dbReference type="InterPro" id="IPR036890">
    <property type="entry name" value="HATPase_C_sf"/>
</dbReference>
<evidence type="ECO:0000256" key="8">
    <source>
        <dbReference type="ARBA" id="ARBA00023012"/>
    </source>
</evidence>
<evidence type="ECO:0000256" key="5">
    <source>
        <dbReference type="ARBA" id="ARBA00022741"/>
    </source>
</evidence>
<evidence type="ECO:0000256" key="1">
    <source>
        <dbReference type="ARBA" id="ARBA00000085"/>
    </source>
</evidence>